<feature type="transmembrane region" description="Helical" evidence="1">
    <location>
        <begin position="76"/>
        <end position="97"/>
    </location>
</feature>
<feature type="transmembrane region" description="Helical" evidence="1">
    <location>
        <begin position="12"/>
        <end position="31"/>
    </location>
</feature>
<evidence type="ECO:0000313" key="3">
    <source>
        <dbReference type="Proteomes" id="UP000252797"/>
    </source>
</evidence>
<sequence length="154" mass="17783">MQRKILIKLVGIPFYAFIYNTSLANVLINLFHNDHFFIEELNALLLLYIPILFFASVGKDSRLFENRTKVSNKKNLFLGIIFFICLSVCHTFIQIAYGLTQFEMSDFVRHLPSFTNVLLSLPSSIIIAPIIEEIVFRKLLYSDVKADFIMNLAI</sequence>
<proteinExistence type="predicted"/>
<feature type="transmembrane region" description="Helical" evidence="1">
    <location>
        <begin position="37"/>
        <end position="55"/>
    </location>
</feature>
<dbReference type="EMBL" id="LEPB01000007">
    <property type="protein sequence ID" value="RCA09590.1"/>
    <property type="molecule type" value="Genomic_DNA"/>
</dbReference>
<keyword evidence="1" id="KW-1133">Transmembrane helix</keyword>
<keyword evidence="1" id="KW-0812">Transmembrane</keyword>
<comment type="caution">
    <text evidence="2">The sequence shown here is derived from an EMBL/GenBank/DDBJ whole genome shotgun (WGS) entry which is preliminary data.</text>
</comment>
<gene>
    <name evidence="2" type="ORF">EA71_02907</name>
</gene>
<evidence type="ECO:0000313" key="2">
    <source>
        <dbReference type="EMBL" id="RCA09590.1"/>
    </source>
</evidence>
<name>A0A367CC29_9ENTE</name>
<dbReference type="Proteomes" id="UP000252797">
    <property type="component" value="Unassembled WGS sequence"/>
</dbReference>
<organism evidence="2 3">
    <name type="scientific">Enterococcus durans</name>
    <dbReference type="NCBI Taxonomy" id="53345"/>
    <lineage>
        <taxon>Bacteria</taxon>
        <taxon>Bacillati</taxon>
        <taxon>Bacillota</taxon>
        <taxon>Bacilli</taxon>
        <taxon>Lactobacillales</taxon>
        <taxon>Enterococcaceae</taxon>
        <taxon>Enterococcus</taxon>
    </lineage>
</organism>
<feature type="transmembrane region" description="Helical" evidence="1">
    <location>
        <begin position="117"/>
        <end position="136"/>
    </location>
</feature>
<dbReference type="AlphaFoldDB" id="A0A367CC29"/>
<reference evidence="2 3" key="1">
    <citation type="submission" date="2015-06" db="EMBL/GenBank/DDBJ databases">
        <title>The Genome Sequence of Enterococcus durans 4EA1.</title>
        <authorList>
            <consortium name="The Broad Institute Genomics Platform"/>
            <consortium name="The Broad Institute Genome Sequencing Center for Infectious Disease"/>
            <person name="Earl A.M."/>
            <person name="Van Tyne D."/>
            <person name="Lebreton F."/>
            <person name="Saavedra J.T."/>
            <person name="Gilmore M.S."/>
            <person name="Manson Mcguire A."/>
            <person name="Clock S."/>
            <person name="Crupain M."/>
            <person name="Rangan U."/>
            <person name="Young S."/>
            <person name="Abouelleil A."/>
            <person name="Cao P."/>
            <person name="Chapman S.B."/>
            <person name="Griggs A."/>
            <person name="Priest M."/>
            <person name="Shea T."/>
            <person name="Wortman J."/>
            <person name="Nusbaum C."/>
            <person name="Birren B."/>
        </authorList>
    </citation>
    <scope>NUCLEOTIDE SEQUENCE [LARGE SCALE GENOMIC DNA]</scope>
    <source>
        <strain evidence="2 3">4EA1</strain>
    </source>
</reference>
<dbReference type="RefSeq" id="WP_113846384.1">
    <property type="nucleotide sequence ID" value="NZ_LEPB01000007.1"/>
</dbReference>
<accession>A0A367CC29</accession>
<keyword evidence="1" id="KW-0472">Membrane</keyword>
<protein>
    <submittedName>
        <fullName evidence="2">Uncharacterized protein</fullName>
    </submittedName>
</protein>
<evidence type="ECO:0000256" key="1">
    <source>
        <dbReference type="SAM" id="Phobius"/>
    </source>
</evidence>